<evidence type="ECO:0000313" key="2">
    <source>
        <dbReference type="Proteomes" id="UP000007800"/>
    </source>
</evidence>
<name>C5LBN7_PERM5</name>
<dbReference type="AlphaFoldDB" id="C5LBN7"/>
<reference evidence="1 2" key="1">
    <citation type="submission" date="2008-07" db="EMBL/GenBank/DDBJ databases">
        <authorList>
            <person name="El-Sayed N."/>
            <person name="Caler E."/>
            <person name="Inman J."/>
            <person name="Amedeo P."/>
            <person name="Hass B."/>
            <person name="Wortman J."/>
        </authorList>
    </citation>
    <scope>NUCLEOTIDE SEQUENCE [LARGE SCALE GENOMIC DNA]</scope>
    <source>
        <strain evidence="2">ATCC 50983 / TXsc</strain>
    </source>
</reference>
<protein>
    <submittedName>
        <fullName evidence="1">Uncharacterized protein</fullName>
    </submittedName>
</protein>
<dbReference type="InParanoid" id="C5LBN7"/>
<dbReference type="Proteomes" id="UP000007800">
    <property type="component" value="Unassembled WGS sequence"/>
</dbReference>
<keyword evidence="2" id="KW-1185">Reference proteome</keyword>
<accession>C5LBN7</accession>
<gene>
    <name evidence="1" type="ORF">Pmar_PMAR011911</name>
</gene>
<dbReference type="EMBL" id="GG680918">
    <property type="protein sequence ID" value="EER05858.1"/>
    <property type="molecule type" value="Genomic_DNA"/>
</dbReference>
<sequence>MGLQRCAQYNKENVEKLARVLVGLSMLNETAYAEEIKSAGENSMEWWKAAEQSVAMRALSDDEIEERMTHDEL</sequence>
<organism evidence="2">
    <name type="scientific">Perkinsus marinus (strain ATCC 50983 / TXsc)</name>
    <dbReference type="NCBI Taxonomy" id="423536"/>
    <lineage>
        <taxon>Eukaryota</taxon>
        <taxon>Sar</taxon>
        <taxon>Alveolata</taxon>
        <taxon>Perkinsozoa</taxon>
        <taxon>Perkinsea</taxon>
        <taxon>Perkinsida</taxon>
        <taxon>Perkinsidae</taxon>
        <taxon>Perkinsus</taxon>
    </lineage>
</organism>
<proteinExistence type="predicted"/>
<dbReference type="RefSeq" id="XP_002774042.1">
    <property type="nucleotide sequence ID" value="XM_002773996.1"/>
</dbReference>
<dbReference type="GeneID" id="9064587"/>
<evidence type="ECO:0000313" key="1">
    <source>
        <dbReference type="EMBL" id="EER05858.1"/>
    </source>
</evidence>